<dbReference type="EMBL" id="MU167470">
    <property type="protein sequence ID" value="KAG0140152.1"/>
    <property type="molecule type" value="Genomic_DNA"/>
</dbReference>
<feature type="compositionally biased region" description="Basic and acidic residues" evidence="4">
    <location>
        <begin position="452"/>
        <end position="464"/>
    </location>
</feature>
<evidence type="ECO:0000256" key="2">
    <source>
        <dbReference type="ARBA" id="ARBA00023054"/>
    </source>
</evidence>
<accession>A0A9P6T5Q8</accession>
<feature type="region of interest" description="Disordered" evidence="4">
    <location>
        <begin position="452"/>
        <end position="495"/>
    </location>
</feature>
<protein>
    <submittedName>
        <fullName evidence="5">Uncharacterized protein</fullName>
    </submittedName>
</protein>
<evidence type="ECO:0000256" key="1">
    <source>
        <dbReference type="ARBA" id="ARBA00009291"/>
    </source>
</evidence>
<feature type="compositionally biased region" description="Low complexity" evidence="4">
    <location>
        <begin position="537"/>
        <end position="547"/>
    </location>
</feature>
<evidence type="ECO:0000256" key="4">
    <source>
        <dbReference type="SAM" id="MobiDB-lite"/>
    </source>
</evidence>
<name>A0A9P6T5Q8_9BASI</name>
<evidence type="ECO:0000256" key="3">
    <source>
        <dbReference type="SAM" id="Coils"/>
    </source>
</evidence>
<sequence>MSTTKTEQRQSETSTEIQSDTINNHALIEHLSTQLISTGHLRNKLPINTFSSSIDGQESLTKAIFSLINSHHEWIKRREIELSEKRESEYEFNRLIRILEDLKRDKLKAEQISFNFESKFSATNKMLEEEKNSHKRTKEEYTKLLNSEKLIRVSCGQEIKRRTIELEELQKRLSKLIDSGTINSGREKVNQVIAKNQSVNITKGLMELELEGVHEIKRKLGNENEELRRLIKFYEKSLLDIIKEIDSNCHFEFESEPRLRALVNELQLPTSELFKRLSSVTYELREKVIGLKDTVTQAVANIEGLKSKAVEDTAAVEKAVEIQLAEKEQEIESLRLALAEAEKVVDGWARTGFGSQNPKVGWIADVSMADDSVLPPTQTTQAPEAGPSMTVTQLKQRELERVEVQRKREMAEYEERQRKILEELNSPDHPPQRSSTHDTTLESLVVFTKAPEQSERMQTKESLKMNKKQTTTITSAKGEGSSKKVKSSISNRPTRANLKAPIVTRTSLRRKLPIKNVTNTLNSVLAVTGDSNKPIPTSSTTTNNSRTVIKPEINPRNQTRVTLNGRDSKTSNKMKKSTTTPEGLSERSYLKRRK</sequence>
<dbReference type="OrthoDB" id="312015at2759"/>
<keyword evidence="2 3" id="KW-0175">Coiled coil</keyword>
<feature type="coiled-coil region" evidence="3">
    <location>
        <begin position="217"/>
        <end position="244"/>
    </location>
</feature>
<feature type="compositionally biased region" description="Polar residues" evidence="4">
    <location>
        <begin position="11"/>
        <end position="21"/>
    </location>
</feature>
<feature type="region of interest" description="Disordered" evidence="4">
    <location>
        <begin position="1"/>
        <end position="21"/>
    </location>
</feature>
<keyword evidence="6" id="KW-1185">Reference proteome</keyword>
<dbReference type="InterPro" id="IPR021622">
    <property type="entry name" value="Afadin/alpha-actinin-bd"/>
</dbReference>
<evidence type="ECO:0000313" key="6">
    <source>
        <dbReference type="Proteomes" id="UP000886653"/>
    </source>
</evidence>
<feature type="compositionally biased region" description="Basic and acidic residues" evidence="4">
    <location>
        <begin position="584"/>
        <end position="594"/>
    </location>
</feature>
<feature type="region of interest" description="Disordered" evidence="4">
    <location>
        <begin position="531"/>
        <end position="594"/>
    </location>
</feature>
<evidence type="ECO:0000313" key="5">
    <source>
        <dbReference type="EMBL" id="KAG0140152.1"/>
    </source>
</evidence>
<proteinExistence type="inferred from homology"/>
<dbReference type="AlphaFoldDB" id="A0A9P6T5Q8"/>
<feature type="compositionally biased region" description="Basic and acidic residues" evidence="4">
    <location>
        <begin position="1"/>
        <end position="10"/>
    </location>
</feature>
<comment type="similarity">
    <text evidence="1">Belongs to the ADIP family.</text>
</comment>
<organism evidence="5 6">
    <name type="scientific">Cronartium quercuum f. sp. fusiforme G11</name>
    <dbReference type="NCBI Taxonomy" id="708437"/>
    <lineage>
        <taxon>Eukaryota</taxon>
        <taxon>Fungi</taxon>
        <taxon>Dikarya</taxon>
        <taxon>Basidiomycota</taxon>
        <taxon>Pucciniomycotina</taxon>
        <taxon>Pucciniomycetes</taxon>
        <taxon>Pucciniales</taxon>
        <taxon>Coleosporiaceae</taxon>
        <taxon>Cronartium</taxon>
    </lineage>
</organism>
<comment type="caution">
    <text evidence="5">The sequence shown here is derived from an EMBL/GenBank/DDBJ whole genome shotgun (WGS) entry which is preliminary data.</text>
</comment>
<gene>
    <name evidence="5" type="ORF">CROQUDRAFT_111265</name>
</gene>
<feature type="coiled-coil region" evidence="3">
    <location>
        <begin position="317"/>
        <end position="344"/>
    </location>
</feature>
<feature type="coiled-coil region" evidence="3">
    <location>
        <begin position="124"/>
        <end position="179"/>
    </location>
</feature>
<dbReference type="Proteomes" id="UP000886653">
    <property type="component" value="Unassembled WGS sequence"/>
</dbReference>
<reference evidence="5" key="1">
    <citation type="submission" date="2013-11" db="EMBL/GenBank/DDBJ databases">
        <title>Genome sequence of the fusiform rust pathogen reveals effectors for host alternation and coevolution with pine.</title>
        <authorList>
            <consortium name="DOE Joint Genome Institute"/>
            <person name="Smith K."/>
            <person name="Pendleton A."/>
            <person name="Kubisiak T."/>
            <person name="Anderson C."/>
            <person name="Salamov A."/>
            <person name="Aerts A."/>
            <person name="Riley R."/>
            <person name="Clum A."/>
            <person name="Lindquist E."/>
            <person name="Ence D."/>
            <person name="Campbell M."/>
            <person name="Kronenberg Z."/>
            <person name="Feau N."/>
            <person name="Dhillon B."/>
            <person name="Hamelin R."/>
            <person name="Burleigh J."/>
            <person name="Smith J."/>
            <person name="Yandell M."/>
            <person name="Nelson C."/>
            <person name="Grigoriev I."/>
            <person name="Davis J."/>
        </authorList>
    </citation>
    <scope>NUCLEOTIDE SEQUENCE</scope>
    <source>
        <strain evidence="5">G11</strain>
    </source>
</reference>
<dbReference type="Pfam" id="PF11559">
    <property type="entry name" value="ADIP"/>
    <property type="match status" value="1"/>
</dbReference>